<dbReference type="OrthoDB" id="6298687at2"/>
<dbReference type="EMBL" id="PNCL01000010">
    <property type="protein sequence ID" value="TMP62110.1"/>
    <property type="molecule type" value="Genomic_DNA"/>
</dbReference>
<reference evidence="2" key="3">
    <citation type="submission" date="2019-09" db="EMBL/GenBank/DDBJ databases">
        <title>Co-occurence of chitin degradation, pigmentation and bioactivity in marine Pseudoalteromonas.</title>
        <authorList>
            <person name="Sonnenschein E.C."/>
            <person name="Bech P.K."/>
        </authorList>
    </citation>
    <scope>NUCLEOTIDE SEQUENCE</scope>
    <source>
        <strain evidence="2">S2231</strain>
        <strain evidence="1 3">S2233</strain>
    </source>
</reference>
<dbReference type="RefSeq" id="WP_138596781.1">
    <property type="nucleotide sequence ID" value="NZ_PNCK01000030.1"/>
</dbReference>
<comment type="caution">
    <text evidence="2">The sequence shown here is derived from an EMBL/GenBank/DDBJ whole genome shotgun (WGS) entry which is preliminary data.</text>
</comment>
<reference evidence="4" key="2">
    <citation type="submission" date="2019-06" db="EMBL/GenBank/DDBJ databases">
        <title>Co-occurence of chitin degradation, pigmentation and bioactivity in marine Pseudoalteromonas.</title>
        <authorList>
            <person name="Sonnenschein E.C."/>
            <person name="Bech P.K."/>
        </authorList>
    </citation>
    <scope>NUCLEOTIDE SEQUENCE [LARGE SCALE GENOMIC DNA]</scope>
    <source>
        <strain evidence="4">S2231</strain>
    </source>
</reference>
<organism evidence="2 4">
    <name type="scientific">Pseudoalteromonas citrea</name>
    <dbReference type="NCBI Taxonomy" id="43655"/>
    <lineage>
        <taxon>Bacteria</taxon>
        <taxon>Pseudomonadati</taxon>
        <taxon>Pseudomonadota</taxon>
        <taxon>Gammaproteobacteria</taxon>
        <taxon>Alteromonadales</taxon>
        <taxon>Pseudoalteromonadaceae</taxon>
        <taxon>Pseudoalteromonas</taxon>
    </lineage>
</organism>
<keyword evidence="3" id="KW-1185">Reference proteome</keyword>
<name>A0A5S3XUS2_9GAMM</name>
<dbReference type="AlphaFoldDB" id="A0A5S3XUS2"/>
<accession>A0A5S3XUS2</accession>
<dbReference type="Proteomes" id="UP000305730">
    <property type="component" value="Unassembled WGS sequence"/>
</dbReference>
<evidence type="ECO:0000313" key="2">
    <source>
        <dbReference type="EMBL" id="TMP62110.1"/>
    </source>
</evidence>
<gene>
    <name evidence="2" type="ORF">CWB96_01905</name>
    <name evidence="1" type="ORF">CWB97_09615</name>
</gene>
<dbReference type="Proteomes" id="UP000307706">
    <property type="component" value="Unassembled WGS sequence"/>
</dbReference>
<reference evidence="2 4" key="1">
    <citation type="submission" date="2017-12" db="EMBL/GenBank/DDBJ databases">
        <authorList>
            <person name="Paulsen S."/>
            <person name="Gram L.K."/>
        </authorList>
    </citation>
    <scope>NUCLEOTIDE SEQUENCE [LARGE SCALE GENOMIC DNA]</scope>
    <source>
        <strain evidence="2 4">S2231</strain>
        <strain evidence="1">S2233</strain>
    </source>
</reference>
<proteinExistence type="predicted"/>
<sequence length="424" mass="48588">MNILLYGINSITSTLTTELKELNNLEYACTTGEQFFGSIKAHTLSELIPDNHTKVIICSMCVDEITNDLVAKGFDINKIYFFNSATCTVQSCQEKLVEPVKDTDILYSVFDLSRNIASFDVVWLATRAELERQERGLKKIHFVIIPREQNDINALAVRTNYDYHDELWRLSHIIVPTLKSLQTTSAVSEFSNKQQAYDFLKKFKNENLFPRDFNHSLKGRLVRFDDLDEHKSAGRSIEVFDPSDIAKNLVSSFISSRHLEGKELITFTIREYEVHQERNSTLDVWLEFAKTLDADKFALILIRDTYKSSEPLPKHMQVFIECPLASIDIQTRIAFYQAAYINLSSASGPSILPYFIPNAPSIRFMQVSNDHFATSEEYFNTPGFNFGSKPSFAEAEHHEVIWQKEALEPLKAAFNKLNTYLGKE</sequence>
<dbReference type="EMBL" id="PNCK01000030">
    <property type="protein sequence ID" value="TMP43491.1"/>
    <property type="molecule type" value="Genomic_DNA"/>
</dbReference>
<protein>
    <submittedName>
        <fullName evidence="2">Uncharacterized protein</fullName>
    </submittedName>
</protein>
<evidence type="ECO:0000313" key="3">
    <source>
        <dbReference type="Proteomes" id="UP000305730"/>
    </source>
</evidence>
<evidence type="ECO:0000313" key="1">
    <source>
        <dbReference type="EMBL" id="TMP43491.1"/>
    </source>
</evidence>
<evidence type="ECO:0000313" key="4">
    <source>
        <dbReference type="Proteomes" id="UP000307706"/>
    </source>
</evidence>